<accession>A0A9D2J6R5</accession>
<protein>
    <submittedName>
        <fullName evidence="1">DUF1015 domain-containing protein</fullName>
    </submittedName>
</protein>
<sequence>MNQAFYPADILLPKNGTDMSRWSVIACDQFTSEPEYWEETERIVGEAPSTLRMILPEVYLDGPQEKEKLEEIHRSMDRYLSDDLFDRYENAMIYVERTDSSGKMRAGIMGCIDLAQYDYHKGSNSLVRATEATVEERIPPRIRVRQNAPLELPHIMLLIDDKNRTVIEPCYMYRKEEKLLYDFDLMQGGGHLRGYLLEEKEQRRILEALDALAAGQMTETPGQAISGAADCAASEASERQHNLSALVFAVGDGNHSLASAKAFYEQLKEAYPEKNFSQHPARYALAEIVNLHSPALEFEAIHRIVSQADVDSMMAEMTEKLGLVFEEENVSEHLQKMEIVRDGVRHSAIITKTSSKLTVGSLQNFLDSYQKEHPISMDYIHGADTVLALSKEEGSIGFLLPDMKKEELFPSVKDDGALPRKTFSMGHAQDKRYYTECRKIR</sequence>
<evidence type="ECO:0000313" key="1">
    <source>
        <dbReference type="EMBL" id="HIZ39125.1"/>
    </source>
</evidence>
<dbReference type="PANTHER" id="PTHR36454">
    <property type="entry name" value="LMO2823 PROTEIN"/>
    <property type="match status" value="1"/>
</dbReference>
<proteinExistence type="predicted"/>
<dbReference type="InterPro" id="IPR008323">
    <property type="entry name" value="UCP033563"/>
</dbReference>
<gene>
    <name evidence="1" type="ORF">H9968_04235</name>
</gene>
<reference evidence="1" key="1">
    <citation type="journal article" date="2021" name="PeerJ">
        <title>Extensive microbial diversity within the chicken gut microbiome revealed by metagenomics and culture.</title>
        <authorList>
            <person name="Gilroy R."/>
            <person name="Ravi A."/>
            <person name="Getino M."/>
            <person name="Pursley I."/>
            <person name="Horton D.L."/>
            <person name="Alikhan N.F."/>
            <person name="Baker D."/>
            <person name="Gharbi K."/>
            <person name="Hall N."/>
            <person name="Watson M."/>
            <person name="Adriaenssens E.M."/>
            <person name="Foster-Nyarko E."/>
            <person name="Jarju S."/>
            <person name="Secka A."/>
            <person name="Antonio M."/>
            <person name="Oren A."/>
            <person name="Chaudhuri R.R."/>
            <person name="La Ragione R."/>
            <person name="Hildebrand F."/>
            <person name="Pallen M.J."/>
        </authorList>
    </citation>
    <scope>NUCLEOTIDE SEQUENCE</scope>
    <source>
        <strain evidence="1">CHK179-28034</strain>
    </source>
</reference>
<dbReference type="Proteomes" id="UP000824049">
    <property type="component" value="Unassembled WGS sequence"/>
</dbReference>
<dbReference type="Pfam" id="PF06245">
    <property type="entry name" value="DUF1015"/>
    <property type="match status" value="1"/>
</dbReference>
<dbReference type="EMBL" id="DXBR01000042">
    <property type="protein sequence ID" value="HIZ39125.1"/>
    <property type="molecule type" value="Genomic_DNA"/>
</dbReference>
<reference evidence="1" key="2">
    <citation type="submission" date="2021-04" db="EMBL/GenBank/DDBJ databases">
        <authorList>
            <person name="Gilroy R."/>
        </authorList>
    </citation>
    <scope>NUCLEOTIDE SEQUENCE</scope>
    <source>
        <strain evidence="1">CHK179-28034</strain>
    </source>
</reference>
<organism evidence="1 2">
    <name type="scientific">Candidatus Anaerobutyricum stercoris</name>
    <dbReference type="NCBI Taxonomy" id="2838457"/>
    <lineage>
        <taxon>Bacteria</taxon>
        <taxon>Bacillati</taxon>
        <taxon>Bacillota</taxon>
        <taxon>Clostridia</taxon>
        <taxon>Lachnospirales</taxon>
        <taxon>Lachnospiraceae</taxon>
        <taxon>Anaerobutyricum</taxon>
    </lineage>
</organism>
<dbReference type="AlphaFoldDB" id="A0A9D2J6R5"/>
<dbReference type="PANTHER" id="PTHR36454:SF1">
    <property type="entry name" value="DUF1015 DOMAIN-CONTAINING PROTEIN"/>
    <property type="match status" value="1"/>
</dbReference>
<evidence type="ECO:0000313" key="2">
    <source>
        <dbReference type="Proteomes" id="UP000824049"/>
    </source>
</evidence>
<name>A0A9D2J6R5_9FIRM</name>
<comment type="caution">
    <text evidence="1">The sequence shown here is derived from an EMBL/GenBank/DDBJ whole genome shotgun (WGS) entry which is preliminary data.</text>
</comment>